<evidence type="ECO:0000259" key="2">
    <source>
        <dbReference type="Pfam" id="PF04230"/>
    </source>
</evidence>
<dbReference type="EMBL" id="CP003811">
    <property type="protein sequence ID" value="AIQ93015.1"/>
    <property type="molecule type" value="Genomic_DNA"/>
</dbReference>
<accession>A0A089P2L7</accession>
<organism evidence="3 4">
    <name type="scientific">Methylobacterium oryzae CBMB20</name>
    <dbReference type="NCBI Taxonomy" id="693986"/>
    <lineage>
        <taxon>Bacteria</taxon>
        <taxon>Pseudomonadati</taxon>
        <taxon>Pseudomonadota</taxon>
        <taxon>Alphaproteobacteria</taxon>
        <taxon>Hyphomicrobiales</taxon>
        <taxon>Methylobacteriaceae</taxon>
        <taxon>Methylobacterium</taxon>
    </lineage>
</organism>
<dbReference type="GeneID" id="96602593"/>
<name>A0A089P2L7_9HYPH</name>
<dbReference type="AlphaFoldDB" id="A0A089P2L7"/>
<dbReference type="RefSeq" id="WP_210165931.1">
    <property type="nucleotide sequence ID" value="NZ_CP003811.1"/>
</dbReference>
<dbReference type="GO" id="GO:0016740">
    <property type="term" value="F:transferase activity"/>
    <property type="evidence" value="ECO:0007669"/>
    <property type="project" value="UniProtKB-KW"/>
</dbReference>
<keyword evidence="4" id="KW-1185">Reference proteome</keyword>
<feature type="region of interest" description="Disordered" evidence="1">
    <location>
        <begin position="293"/>
        <end position="319"/>
    </location>
</feature>
<dbReference type="KEGG" id="mor:MOC_5260"/>
<proteinExistence type="predicted"/>
<evidence type="ECO:0000313" key="3">
    <source>
        <dbReference type="EMBL" id="AIQ93015.1"/>
    </source>
</evidence>
<dbReference type="STRING" id="693986.MOC_5260"/>
<sequence length="319" mass="35289">MKLTYFAGDPPNFGDELNPLVWSAMLPDGFLDDREEALFLGIGSIIQDIYPRSARKYVIGSGYGGYSAMPDVHDGSWDVLFVRGPGTARRLGLPAERAICDPAVLLRLLPLPEAASGITVAFMPHYESLERGFWQVACRMAGVTLIDPRDDVGRILSQIRGARLLITEAMHGAIVADALRTPWIAAKPLHHSHRMKWRDWSESLEIDLRPHALLPSNIREMYHAVWPNAEVWRAARSSTMPTLKPVNQMLTWIAAKRLQQLSHAEPQMSRDTRLDAAVDGVASAIDRFVRSRGGSGLRATGRASASARSASMRSMRLTA</sequence>
<feature type="compositionally biased region" description="Low complexity" evidence="1">
    <location>
        <begin position="297"/>
        <end position="319"/>
    </location>
</feature>
<dbReference type="Pfam" id="PF04230">
    <property type="entry name" value="PS_pyruv_trans"/>
    <property type="match status" value="1"/>
</dbReference>
<dbReference type="Proteomes" id="UP000029492">
    <property type="component" value="Chromosome"/>
</dbReference>
<keyword evidence="3" id="KW-0808">Transferase</keyword>
<keyword evidence="3" id="KW-0670">Pyruvate</keyword>
<dbReference type="eggNOG" id="COG2327">
    <property type="taxonomic scope" value="Bacteria"/>
</dbReference>
<protein>
    <submittedName>
        <fullName evidence="3">Ketal pyruvate transferase protein</fullName>
    </submittedName>
</protein>
<evidence type="ECO:0000256" key="1">
    <source>
        <dbReference type="SAM" id="MobiDB-lite"/>
    </source>
</evidence>
<gene>
    <name evidence="3" type="ORF">MOC_5260</name>
</gene>
<feature type="domain" description="Polysaccharide pyruvyl transferase" evidence="2">
    <location>
        <begin position="45"/>
        <end position="185"/>
    </location>
</feature>
<evidence type="ECO:0000313" key="4">
    <source>
        <dbReference type="Proteomes" id="UP000029492"/>
    </source>
</evidence>
<dbReference type="InterPro" id="IPR007345">
    <property type="entry name" value="Polysacch_pyruvyl_Trfase"/>
</dbReference>
<reference evidence="3 4" key="1">
    <citation type="journal article" date="2014" name="PLoS ONE">
        <title>Genome Information of Methylobacterium oryzae, a Plant-Probiotic Methylotroph in the Phyllosphere.</title>
        <authorList>
            <person name="Kwak M.J."/>
            <person name="Jeong H."/>
            <person name="Madhaiyan M."/>
            <person name="Lee Y."/>
            <person name="Sa T.M."/>
            <person name="Oh T.K."/>
            <person name="Kim J.F."/>
        </authorList>
    </citation>
    <scope>NUCLEOTIDE SEQUENCE [LARGE SCALE GENOMIC DNA]</scope>
    <source>
        <strain evidence="3 4">CBMB20</strain>
    </source>
</reference>
<dbReference type="HOGENOM" id="CLU_064297_0_0_5"/>